<evidence type="ECO:0000256" key="1">
    <source>
        <dbReference type="ARBA" id="ARBA00004283"/>
    </source>
</evidence>
<accession>A0A8B6CE89</accession>
<reference evidence="11" key="1">
    <citation type="submission" date="2018-11" db="EMBL/GenBank/DDBJ databases">
        <authorList>
            <person name="Alioto T."/>
            <person name="Alioto T."/>
        </authorList>
    </citation>
    <scope>NUCLEOTIDE SEQUENCE</scope>
</reference>
<dbReference type="SMART" id="SM00055">
    <property type="entry name" value="FCH"/>
    <property type="match status" value="1"/>
</dbReference>
<evidence type="ECO:0000313" key="11">
    <source>
        <dbReference type="EMBL" id="VDI04253.1"/>
    </source>
</evidence>
<dbReference type="OrthoDB" id="5593455at2759"/>
<dbReference type="GO" id="GO:0005905">
    <property type="term" value="C:clathrin-coated pit"/>
    <property type="evidence" value="ECO:0007669"/>
    <property type="project" value="UniProtKB-SubCell"/>
</dbReference>
<keyword evidence="5" id="KW-0472">Membrane</keyword>
<comment type="similarity">
    <text evidence="2">Belongs to the FCHO family.</text>
</comment>
<feature type="compositionally biased region" description="Basic and acidic residues" evidence="8">
    <location>
        <begin position="412"/>
        <end position="421"/>
    </location>
</feature>
<comment type="subcellular location">
    <subcellularLocation>
        <location evidence="1">Membrane</location>
        <location evidence="1">Clathrin-coated pit</location>
        <topology evidence="1">Peripheral membrane protein</topology>
        <orientation evidence="1">Cytoplasmic side</orientation>
    </subcellularLocation>
</comment>
<dbReference type="InterPro" id="IPR028565">
    <property type="entry name" value="MHD"/>
</dbReference>
<evidence type="ECO:0000256" key="8">
    <source>
        <dbReference type="SAM" id="MobiDB-lite"/>
    </source>
</evidence>
<evidence type="ECO:0000256" key="2">
    <source>
        <dbReference type="ARBA" id="ARBA00011064"/>
    </source>
</evidence>
<feature type="domain" description="F-BAR" evidence="10">
    <location>
        <begin position="2"/>
        <end position="248"/>
    </location>
</feature>
<dbReference type="Gene3D" id="1.20.1270.60">
    <property type="entry name" value="Arfaptin homology (AH) domain/BAR domain"/>
    <property type="match status" value="1"/>
</dbReference>
<dbReference type="PANTHER" id="PTHR23065">
    <property type="entry name" value="PROLINE-SERINE-THREONINE PHOSPHATASE INTERACTING PROTEIN 1"/>
    <property type="match status" value="1"/>
</dbReference>
<feature type="region of interest" description="Disordered" evidence="8">
    <location>
        <begin position="447"/>
        <end position="481"/>
    </location>
</feature>
<dbReference type="InterPro" id="IPR001060">
    <property type="entry name" value="FCH_dom"/>
</dbReference>
<feature type="domain" description="MHD" evidence="9">
    <location>
        <begin position="645"/>
        <end position="917"/>
    </location>
</feature>
<keyword evidence="12" id="KW-1185">Reference proteome</keyword>
<evidence type="ECO:0000256" key="5">
    <source>
        <dbReference type="ARBA" id="ARBA00023176"/>
    </source>
</evidence>
<keyword evidence="4 6" id="KW-0175">Coiled coil</keyword>
<feature type="compositionally biased region" description="Polar residues" evidence="8">
    <location>
        <begin position="536"/>
        <end position="553"/>
    </location>
</feature>
<evidence type="ECO:0000259" key="9">
    <source>
        <dbReference type="PROSITE" id="PS51072"/>
    </source>
</evidence>
<feature type="compositionally biased region" description="Polar residues" evidence="8">
    <location>
        <begin position="470"/>
        <end position="481"/>
    </location>
</feature>
<evidence type="ECO:0000313" key="12">
    <source>
        <dbReference type="Proteomes" id="UP000596742"/>
    </source>
</evidence>
<dbReference type="CDD" id="cd07648">
    <property type="entry name" value="F-BAR_FCHO"/>
    <property type="match status" value="1"/>
</dbReference>
<dbReference type="EMBL" id="UYJE01001689">
    <property type="protein sequence ID" value="VDI04253.1"/>
    <property type="molecule type" value="Genomic_DNA"/>
</dbReference>
<dbReference type="PROSITE" id="PS51741">
    <property type="entry name" value="F_BAR"/>
    <property type="match status" value="1"/>
</dbReference>
<gene>
    <name evidence="11" type="ORF">MGAL_10B029128</name>
</gene>
<dbReference type="GO" id="GO:0030136">
    <property type="term" value="C:clathrin-coated vesicle"/>
    <property type="evidence" value="ECO:0007669"/>
    <property type="project" value="TreeGrafter"/>
</dbReference>
<dbReference type="PROSITE" id="PS51072">
    <property type="entry name" value="MHD"/>
    <property type="match status" value="1"/>
</dbReference>
<sequence length="917" mass="101477">MTTFSDHFWGEKNNGFYVLYHNMKHGQTASKDFIDFLRESCTVEETYSKLLTKLARTATNSSHTGTFAPFWNVLKSLTEKLASLHMQLVLTWNDLIKDVARYNDEQHKRHKAIKDGESSTLEQVTAIQNNTTALHKAKELYHARCLELERLKRDNAPQKDVEKSEVKYKKASDDYKSLLEKYETIRNNFENKMMDSCKHFQEVEEEHICQMKDFIDTYAKAWENEHALRGQVHNEFKTTCDELTVQKLLDSFITSKQTGKIKPGPLEFMEPDLSSLPAPRPMSPEPTEAKRESLTEKTRPDMILNLDSTGSPVPTDQPGPLSRSVKLRVSKTWFLKKNRKKEKKKKKKEKDDKGNDDKADTESVPGGRDTLEGDDGLVDEEGFRIRPDNPLENNGDKNSWNSSDSDSDSDDESKRKIKVEIRPLSPNGPLQAGTVDEIKEKMVGLRLSPTAVRKRAQTPVDKKMKRSQSESDTLGESRPSQNLDLLNLDFFSSSTSSTPIGGGFNLPSPLSPMADISNSLSSTPASISTTPASNPNTSDILNGSISPSTSLQSKPDKPDNISSASSQLTSPLNGSFNLPMPPQRPPSRTSAIAPQVPARVTAGGRTSPAFMSRSESSSSVTFSTTSMPIGASRGPSPLTIGMSDTVPLAIAFTETINSLFRGTDATKCMVKITGNVMMSFPAGVVRVFTENPSPALLSFRIKNTDRLEQVLLNQQLVIQDVDQSSSDSLSYHFDMAALCGHLKTQGEENKTASYFNIDILKYQAKALSGVGSCPLPLVVYWKCEPTHTDVRLDYKFNPLPMSNPSTLKNISLMIPVSGEVTSMKSTPEGVWNEESQRGMWKLNDISEVSEEAREGCVRAKFHLKSGPSKPATAAVQFICEGASLSGIDFELIGSGYRISLAKKRFGAGKYLADPDDS</sequence>
<dbReference type="GO" id="GO:0072583">
    <property type="term" value="P:clathrin-dependent endocytosis"/>
    <property type="evidence" value="ECO:0007669"/>
    <property type="project" value="TreeGrafter"/>
</dbReference>
<feature type="compositionally biased region" description="Polar residues" evidence="8">
    <location>
        <begin position="560"/>
        <end position="576"/>
    </location>
</feature>
<comment type="caution">
    <text evidence="11">The sequence shown here is derived from an EMBL/GenBank/DDBJ whole genome shotgun (WGS) entry which is preliminary data.</text>
</comment>
<dbReference type="GO" id="GO:0048268">
    <property type="term" value="P:clathrin coat assembly"/>
    <property type="evidence" value="ECO:0007669"/>
    <property type="project" value="TreeGrafter"/>
</dbReference>
<feature type="region of interest" description="Disordered" evidence="8">
    <location>
        <begin position="260"/>
        <end position="435"/>
    </location>
</feature>
<keyword evidence="3" id="KW-0254">Endocytosis</keyword>
<dbReference type="Pfam" id="PF22699">
    <property type="entry name" value="GMIP-like_FCH"/>
    <property type="match status" value="1"/>
</dbReference>
<dbReference type="InterPro" id="IPR054713">
    <property type="entry name" value="GMIP/FCHO2-like_FCH"/>
</dbReference>
<protein>
    <submittedName>
        <fullName evidence="11">F-BAR domain only protein</fullName>
    </submittedName>
</protein>
<evidence type="ECO:0000256" key="6">
    <source>
        <dbReference type="PROSITE-ProRule" id="PRU01077"/>
    </source>
</evidence>
<evidence type="ECO:0000256" key="4">
    <source>
        <dbReference type="ARBA" id="ARBA00023054"/>
    </source>
</evidence>
<feature type="coiled-coil region" evidence="7">
    <location>
        <begin position="161"/>
        <end position="188"/>
    </location>
</feature>
<evidence type="ECO:0000259" key="10">
    <source>
        <dbReference type="PROSITE" id="PS51741"/>
    </source>
</evidence>
<feature type="compositionally biased region" description="Low complexity" evidence="8">
    <location>
        <begin position="516"/>
        <end position="535"/>
    </location>
</feature>
<dbReference type="InterPro" id="IPR018808">
    <property type="entry name" value="Muniscin_C"/>
</dbReference>
<proteinExistence type="inferred from homology"/>
<keyword evidence="5" id="KW-0168">Coated pit</keyword>
<feature type="compositionally biased region" description="Low complexity" evidence="8">
    <location>
        <begin position="612"/>
        <end position="626"/>
    </location>
</feature>
<dbReference type="AlphaFoldDB" id="A0A8B6CE89"/>
<dbReference type="InterPro" id="IPR031160">
    <property type="entry name" value="F_BAR_dom"/>
</dbReference>
<dbReference type="Pfam" id="PF10291">
    <property type="entry name" value="muHD"/>
    <property type="match status" value="1"/>
</dbReference>
<dbReference type="GO" id="GO:0005886">
    <property type="term" value="C:plasma membrane"/>
    <property type="evidence" value="ECO:0007669"/>
    <property type="project" value="TreeGrafter"/>
</dbReference>
<dbReference type="Proteomes" id="UP000596742">
    <property type="component" value="Unassembled WGS sequence"/>
</dbReference>
<feature type="compositionally biased region" description="Basic residues" evidence="8">
    <location>
        <begin position="325"/>
        <end position="348"/>
    </location>
</feature>
<dbReference type="PANTHER" id="PTHR23065:SF15">
    <property type="entry name" value="AT02057P"/>
    <property type="match status" value="1"/>
</dbReference>
<feature type="compositionally biased region" description="Basic and acidic residues" evidence="8">
    <location>
        <begin position="287"/>
        <end position="300"/>
    </location>
</feature>
<organism evidence="11 12">
    <name type="scientific">Mytilus galloprovincialis</name>
    <name type="common">Mediterranean mussel</name>
    <dbReference type="NCBI Taxonomy" id="29158"/>
    <lineage>
        <taxon>Eukaryota</taxon>
        <taxon>Metazoa</taxon>
        <taxon>Spiralia</taxon>
        <taxon>Lophotrochozoa</taxon>
        <taxon>Mollusca</taxon>
        <taxon>Bivalvia</taxon>
        <taxon>Autobranchia</taxon>
        <taxon>Pteriomorphia</taxon>
        <taxon>Mytilida</taxon>
        <taxon>Mytiloidea</taxon>
        <taxon>Mytilidae</taxon>
        <taxon>Mytilinae</taxon>
        <taxon>Mytilus</taxon>
    </lineage>
</organism>
<feature type="compositionally biased region" description="Basic and acidic residues" evidence="8">
    <location>
        <begin position="349"/>
        <end position="361"/>
    </location>
</feature>
<name>A0A8B6CE89_MYTGA</name>
<evidence type="ECO:0000256" key="3">
    <source>
        <dbReference type="ARBA" id="ARBA00022583"/>
    </source>
</evidence>
<dbReference type="InterPro" id="IPR027267">
    <property type="entry name" value="AH/BAR_dom_sf"/>
</dbReference>
<dbReference type="SUPFAM" id="SSF103657">
    <property type="entry name" value="BAR/IMD domain-like"/>
    <property type="match status" value="1"/>
</dbReference>
<feature type="region of interest" description="Disordered" evidence="8">
    <location>
        <begin position="515"/>
        <end position="628"/>
    </location>
</feature>
<evidence type="ECO:0000256" key="7">
    <source>
        <dbReference type="SAM" id="Coils"/>
    </source>
</evidence>